<name>A0ABM3KNU0_CUCME</name>
<evidence type="ECO:0000313" key="2">
    <source>
        <dbReference type="Proteomes" id="UP001652600"/>
    </source>
</evidence>
<proteinExistence type="predicted"/>
<keyword evidence="2" id="KW-1185">Reference proteome</keyword>
<accession>A0ABM3KNU0</accession>
<feature type="compositionally biased region" description="Polar residues" evidence="1">
    <location>
        <begin position="139"/>
        <end position="154"/>
    </location>
</feature>
<reference evidence="3" key="1">
    <citation type="submission" date="2025-08" db="UniProtKB">
        <authorList>
            <consortium name="RefSeq"/>
        </authorList>
    </citation>
    <scope>IDENTIFICATION</scope>
    <source>
        <tissue evidence="3">Stem</tissue>
    </source>
</reference>
<gene>
    <name evidence="3" type="primary">LOC103503541</name>
</gene>
<dbReference type="PANTHER" id="PTHR34190:SF3">
    <property type="entry name" value="MICROSPORE-SPECIFIC PROMOTER 2"/>
    <property type="match status" value="1"/>
</dbReference>
<dbReference type="GeneID" id="103503541"/>
<dbReference type="Proteomes" id="UP001652600">
    <property type="component" value="Chromosome 4"/>
</dbReference>
<feature type="region of interest" description="Disordered" evidence="1">
    <location>
        <begin position="1"/>
        <end position="20"/>
    </location>
</feature>
<evidence type="ECO:0000313" key="3">
    <source>
        <dbReference type="RefSeq" id="XP_050939450.1"/>
    </source>
</evidence>
<organism evidence="2 3">
    <name type="scientific">Cucumis melo</name>
    <name type="common">Muskmelon</name>
    <dbReference type="NCBI Taxonomy" id="3656"/>
    <lineage>
        <taxon>Eukaryota</taxon>
        <taxon>Viridiplantae</taxon>
        <taxon>Streptophyta</taxon>
        <taxon>Embryophyta</taxon>
        <taxon>Tracheophyta</taxon>
        <taxon>Spermatophyta</taxon>
        <taxon>Magnoliopsida</taxon>
        <taxon>eudicotyledons</taxon>
        <taxon>Gunneridae</taxon>
        <taxon>Pentapetalae</taxon>
        <taxon>rosids</taxon>
        <taxon>fabids</taxon>
        <taxon>Cucurbitales</taxon>
        <taxon>Cucurbitaceae</taxon>
        <taxon>Benincaseae</taxon>
        <taxon>Cucumis</taxon>
    </lineage>
</organism>
<feature type="region of interest" description="Disordered" evidence="1">
    <location>
        <begin position="139"/>
        <end position="203"/>
    </location>
</feature>
<dbReference type="RefSeq" id="XP_050939450.1">
    <property type="nucleotide sequence ID" value="XM_051083493.1"/>
</dbReference>
<protein>
    <submittedName>
        <fullName evidence="3">Uncharacterized protein LOC103503541</fullName>
    </submittedName>
</protein>
<evidence type="ECO:0000256" key="1">
    <source>
        <dbReference type="SAM" id="MobiDB-lite"/>
    </source>
</evidence>
<dbReference type="PANTHER" id="PTHR34190">
    <property type="entry name" value="EXPRESSED PROTEIN"/>
    <property type="match status" value="1"/>
</dbReference>
<sequence>MEADDNPKLFHLPQRNSSSSSSMTLFSRLDHLDFVMKDLEKKQRLERLFGGSNLEEGMGGRSISMDVALKDTYFKGSLLDRVAALEHRLVQLCLEMESAGSSSNPSSLTNSSQTSLEIITSSSSPKIFCNGQSSSASSYPTFHYPNNGTTSQISQFQEKPQRQQQKKKQQSTPKGQVVVSKTMTEKDEEVGSCKNVKKGNPSFKWPHLRLFGC</sequence>